<comment type="caution">
    <text evidence="5">The sequence shown here is derived from an EMBL/GenBank/DDBJ whole genome shotgun (WGS) entry which is preliminary data.</text>
</comment>
<keyword evidence="4" id="KW-0732">Signal</keyword>
<dbReference type="AlphaFoldDB" id="A0A2T4Q2Z7"/>
<dbReference type="EMBL" id="PZEV01000004">
    <property type="protein sequence ID" value="PTI52252.1"/>
    <property type="molecule type" value="Genomic_DNA"/>
</dbReference>
<feature type="region of interest" description="Disordered" evidence="2">
    <location>
        <begin position="155"/>
        <end position="256"/>
    </location>
</feature>
<feature type="compositionally biased region" description="Polar residues" evidence="2">
    <location>
        <begin position="244"/>
        <end position="253"/>
    </location>
</feature>
<feature type="compositionally biased region" description="Polar residues" evidence="2">
    <location>
        <begin position="213"/>
        <end position="225"/>
    </location>
</feature>
<keyword evidence="3" id="KW-0812">Transmembrane</keyword>
<dbReference type="RefSeq" id="WP_107532766.1">
    <property type="nucleotide sequence ID" value="NZ_PZEV01000004.1"/>
</dbReference>
<feature type="compositionally biased region" description="Basic and acidic residues" evidence="2">
    <location>
        <begin position="230"/>
        <end position="243"/>
    </location>
</feature>
<feature type="region of interest" description="Disordered" evidence="2">
    <location>
        <begin position="39"/>
        <end position="61"/>
    </location>
</feature>
<dbReference type="Proteomes" id="UP000240717">
    <property type="component" value="Unassembled WGS sequence"/>
</dbReference>
<feature type="transmembrane region" description="Helical" evidence="3">
    <location>
        <begin position="642"/>
        <end position="660"/>
    </location>
</feature>
<feature type="compositionally biased region" description="Basic and acidic residues" evidence="2">
    <location>
        <begin position="125"/>
        <end position="141"/>
    </location>
</feature>
<keyword evidence="3" id="KW-1133">Transmembrane helix</keyword>
<feature type="compositionally biased region" description="Basic and acidic residues" evidence="2">
    <location>
        <begin position="49"/>
        <end position="61"/>
    </location>
</feature>
<evidence type="ECO:0000256" key="1">
    <source>
        <dbReference type="SAM" id="Coils"/>
    </source>
</evidence>
<evidence type="ECO:0000313" key="5">
    <source>
        <dbReference type="EMBL" id="PTI52252.1"/>
    </source>
</evidence>
<feature type="compositionally biased region" description="Polar residues" evidence="2">
    <location>
        <begin position="171"/>
        <end position="195"/>
    </location>
</feature>
<organism evidence="5 6">
    <name type="scientific">Staphylococcus warneri</name>
    <dbReference type="NCBI Taxonomy" id="1292"/>
    <lineage>
        <taxon>Bacteria</taxon>
        <taxon>Bacillati</taxon>
        <taxon>Bacillota</taxon>
        <taxon>Bacilli</taxon>
        <taxon>Bacillales</taxon>
        <taxon>Staphylococcaceae</taxon>
        <taxon>Staphylococcus</taxon>
    </lineage>
</organism>
<feature type="region of interest" description="Disordered" evidence="2">
    <location>
        <begin position="109"/>
        <end position="141"/>
    </location>
</feature>
<evidence type="ECO:0000313" key="6">
    <source>
        <dbReference type="Proteomes" id="UP000240717"/>
    </source>
</evidence>
<evidence type="ECO:0000256" key="3">
    <source>
        <dbReference type="SAM" id="Phobius"/>
    </source>
</evidence>
<feature type="chain" id="PRO_5039005118" evidence="4">
    <location>
        <begin position="33"/>
        <end position="667"/>
    </location>
</feature>
<protein>
    <submittedName>
        <fullName evidence="5">Cell wall anchor protein</fullName>
    </submittedName>
</protein>
<accession>A0A2T4Q2Z7</accession>
<evidence type="ECO:0000256" key="2">
    <source>
        <dbReference type="SAM" id="MobiDB-lite"/>
    </source>
</evidence>
<feature type="signal peptide" evidence="4">
    <location>
        <begin position="1"/>
        <end position="32"/>
    </location>
</feature>
<sequence length="667" mass="74890">MKDIQFDKVSMCLKLSCSALLISGSMIGYGFASDMTAQAKETSSSFHTSESKDESLKDKIDDAKDDIDRLTHLKEDSRQDYHKQLDDVSDNATLDKIIEDAKKEDRKLKLLDKETHQTTNSDKNASTEKNNENVKDTKDNDDVTKDLDKILADLDVSSEKVDSPQQKSDETNQVQSQSNVRDTQQTSNRNQTSVLNDLDKIKQDTTLDEDANTTKTQQGSKRASNQRQDAQQDSKDQSQETTKKLPQTNIKEQQTLDDLKNIANEADVKQSDHKQDEHVGKITKELEGSDKIDQAISSQLASNKMNDDQYINNKRDTLKALEKDVNQRSDFNKQRKQALKQDIRQTEQRMNQQHDLILNQLQQSKDKHKATQSILDKVMSQNEAKQAMKRIQTKGKTDQQIANQIDKQLDGLAHTSSDNILKSMLDQSEDKQQLIKQLLATRLGDKEAQRIAKQLANGQLSNQQIVEQIKQHIDKQGHVSADDILNDVLNNAQDKRQAIETILATRIEQGKAKVLADIINRIQSDKASALDLIKSAINGKANDLLQLQQKMDSAKKDLDYIVSPIKNRPSIFDRINQHSNQGSHLLDQLNSGGSLLDGIPDIPTPTPEKGLTLGSNDGFLDGLFNDDGNLSLPDAGQTVKQHWMPIALVIAIIGGSMIWFSQRKKSK</sequence>
<feature type="compositionally biased region" description="Polar residues" evidence="2">
    <location>
        <begin position="39"/>
        <end position="48"/>
    </location>
</feature>
<feature type="coiled-coil region" evidence="1">
    <location>
        <begin position="329"/>
        <end position="356"/>
    </location>
</feature>
<proteinExistence type="predicted"/>
<gene>
    <name evidence="5" type="ORF">BU085_01970</name>
</gene>
<keyword evidence="1" id="KW-0175">Coiled coil</keyword>
<name>A0A2T4Q2Z7_STAWA</name>
<feature type="compositionally biased region" description="Basic and acidic residues" evidence="2">
    <location>
        <begin position="155"/>
        <end position="170"/>
    </location>
</feature>
<evidence type="ECO:0000256" key="4">
    <source>
        <dbReference type="SAM" id="SignalP"/>
    </source>
</evidence>
<reference evidence="5 6" key="1">
    <citation type="journal article" date="2016" name="Front. Microbiol.">
        <title>Comprehensive Phylogenetic Analysis of Bovine Non-aureus Staphylococci Species Based on Whole-Genome Sequencing.</title>
        <authorList>
            <person name="Naushad S."/>
            <person name="Barkema H.W."/>
            <person name="Luby C."/>
            <person name="Condas L.A."/>
            <person name="Nobrega D.B."/>
            <person name="Carson D.A."/>
            <person name="De Buck J."/>
        </authorList>
    </citation>
    <scope>NUCLEOTIDE SEQUENCE [LARGE SCALE GENOMIC DNA]</scope>
    <source>
        <strain evidence="5 6">SNUC 2993</strain>
    </source>
</reference>
<keyword evidence="3" id="KW-0472">Membrane</keyword>